<feature type="region of interest" description="Disordered" evidence="1">
    <location>
        <begin position="138"/>
        <end position="174"/>
    </location>
</feature>
<dbReference type="KEGG" id="ssck:SPSK_01781"/>
<reference evidence="2 3" key="2">
    <citation type="journal article" date="2015" name="Eukaryot. Cell">
        <title>Asexual propagation of a virulent clone complex in a human and feline outbreak of sporotrichosis.</title>
        <authorList>
            <person name="Teixeira Mde M."/>
            <person name="Rodrigues A.M."/>
            <person name="Tsui C.K."/>
            <person name="de Almeida L.G."/>
            <person name="Van Diepeningen A.D."/>
            <person name="van den Ende B.G."/>
            <person name="Fernandes G.F."/>
            <person name="Kano R."/>
            <person name="Hamelin R.C."/>
            <person name="Lopes-Bezerra L.M."/>
            <person name="Vasconcelos A.T."/>
            <person name="de Hoog S."/>
            <person name="de Camargo Z.P."/>
            <person name="Felipe M.S."/>
        </authorList>
    </citation>
    <scope>NUCLEOTIDE SEQUENCE [LARGE SCALE GENOMIC DNA]</scope>
    <source>
        <strain evidence="2 3">1099-18</strain>
    </source>
</reference>
<evidence type="ECO:0000313" key="2">
    <source>
        <dbReference type="EMBL" id="KJR87464.1"/>
    </source>
</evidence>
<evidence type="ECO:0000256" key="1">
    <source>
        <dbReference type="SAM" id="MobiDB-lite"/>
    </source>
</evidence>
<gene>
    <name evidence="2" type="ORF">SPSK_01781</name>
</gene>
<organism evidence="2 3">
    <name type="scientific">Sporothrix schenckii 1099-18</name>
    <dbReference type="NCBI Taxonomy" id="1397361"/>
    <lineage>
        <taxon>Eukaryota</taxon>
        <taxon>Fungi</taxon>
        <taxon>Dikarya</taxon>
        <taxon>Ascomycota</taxon>
        <taxon>Pezizomycotina</taxon>
        <taxon>Sordariomycetes</taxon>
        <taxon>Sordariomycetidae</taxon>
        <taxon>Ophiostomatales</taxon>
        <taxon>Ophiostomataceae</taxon>
        <taxon>Sporothrix</taxon>
    </lineage>
</organism>
<dbReference type="OrthoDB" id="10313951at2759"/>
<evidence type="ECO:0008006" key="4">
    <source>
        <dbReference type="Google" id="ProtNLM"/>
    </source>
</evidence>
<dbReference type="RefSeq" id="XP_016590140.1">
    <property type="nucleotide sequence ID" value="XM_016728684.1"/>
</dbReference>
<dbReference type="GeneID" id="27663961"/>
<protein>
    <recommendedName>
        <fullName evidence="4">HNH nuclease domain-containing protein</fullName>
    </recommendedName>
</protein>
<reference evidence="2 3" key="1">
    <citation type="journal article" date="2014" name="BMC Genomics">
        <title>Comparative genomics of the major fungal agents of human and animal Sporotrichosis: Sporothrix schenckii and Sporothrix brasiliensis.</title>
        <authorList>
            <person name="Teixeira M.M."/>
            <person name="de Almeida L.G."/>
            <person name="Kubitschek-Barreira P."/>
            <person name="Alves F.L."/>
            <person name="Kioshima E.S."/>
            <person name="Abadio A.K."/>
            <person name="Fernandes L."/>
            <person name="Derengowski L.S."/>
            <person name="Ferreira K.S."/>
            <person name="Souza R.C."/>
            <person name="Ruiz J.C."/>
            <person name="de Andrade N.C."/>
            <person name="Paes H.C."/>
            <person name="Nicola A.M."/>
            <person name="Albuquerque P."/>
            <person name="Gerber A.L."/>
            <person name="Martins V.P."/>
            <person name="Peconick L.D."/>
            <person name="Neto A.V."/>
            <person name="Chaucanez C.B."/>
            <person name="Silva P.A."/>
            <person name="Cunha O.L."/>
            <person name="de Oliveira F.F."/>
            <person name="dos Santos T.C."/>
            <person name="Barros A.L."/>
            <person name="Soares M.A."/>
            <person name="de Oliveira L.M."/>
            <person name="Marini M.M."/>
            <person name="Villalobos-Duno H."/>
            <person name="Cunha M.M."/>
            <person name="de Hoog S."/>
            <person name="da Silveira J.F."/>
            <person name="Henrissat B."/>
            <person name="Nino-Vega G.A."/>
            <person name="Cisalpino P.S."/>
            <person name="Mora-Montes H.M."/>
            <person name="Almeida S.R."/>
            <person name="Stajich J.E."/>
            <person name="Lopes-Bezerra L.M."/>
            <person name="Vasconcelos A.T."/>
            <person name="Felipe M.S."/>
        </authorList>
    </citation>
    <scope>NUCLEOTIDE SEQUENCE [LARGE SCALE GENOMIC DNA]</scope>
    <source>
        <strain evidence="2 3">1099-18</strain>
    </source>
</reference>
<sequence>MPELAPGDFGLILETGQDDGLETGIEVNRGPKDVRPTIAAHASAPFRCDLLLPALGKLGTGTKAIKVRCDQGGAGVVVSVVDDADPTSSFDLVGMGQRVVASCLQTETVQQAVAENIVTHMFLPLMAIAECSSVVPDSDSDCHSDSDSDVDVDVSYTRRGGRKRAPASDDAPVQTYIFPPSPLTNMDDDDNDDAPDSARHLAHYLTHFLDPHAVALLQRAARDTVANSIALPRTWSERFRRFETAVEPSGGLALSGTTEGMAANEWVVRPLHNPLSNPTDEPLQEPWRLPTRPGPLARELLCLHARIAHVLHTAEAIPYMDRLLADSTRREDLAVDGETMAGVLMSLRLDGWHHSRSRRRGQGRCGASSDEGSFAGVWTDDAQFVEEQ</sequence>
<dbReference type="EMBL" id="AXCR01000005">
    <property type="protein sequence ID" value="KJR87464.1"/>
    <property type="molecule type" value="Genomic_DNA"/>
</dbReference>
<dbReference type="Proteomes" id="UP000033710">
    <property type="component" value="Unassembled WGS sequence"/>
</dbReference>
<accession>A0A0F2MEG1</accession>
<dbReference type="AlphaFoldDB" id="A0A0F2MEG1"/>
<proteinExistence type="predicted"/>
<comment type="caution">
    <text evidence="2">The sequence shown here is derived from an EMBL/GenBank/DDBJ whole genome shotgun (WGS) entry which is preliminary data.</text>
</comment>
<dbReference type="VEuPathDB" id="FungiDB:SPSK_01781"/>
<name>A0A0F2MEG1_SPOSC</name>
<evidence type="ECO:0000313" key="3">
    <source>
        <dbReference type="Proteomes" id="UP000033710"/>
    </source>
</evidence>